<dbReference type="InterPro" id="IPR040079">
    <property type="entry name" value="Glutathione_S-Trfase"/>
</dbReference>
<dbReference type="EMBL" id="JH816553">
    <property type="protein sequence ID" value="EKC27238.1"/>
    <property type="molecule type" value="Genomic_DNA"/>
</dbReference>
<dbReference type="InterPro" id="IPR036282">
    <property type="entry name" value="Glutathione-S-Trfase_C_sf"/>
</dbReference>
<dbReference type="OrthoDB" id="422574at2759"/>
<dbReference type="SMR" id="K1PZX9"/>
<feature type="domain" description="GST N-terminal" evidence="6">
    <location>
        <begin position="1"/>
        <end position="82"/>
    </location>
</feature>
<dbReference type="InterPro" id="IPR040077">
    <property type="entry name" value="GST_C_Theta"/>
</dbReference>
<dbReference type="KEGG" id="crg:105330333"/>
<dbReference type="GO" id="GO:0005737">
    <property type="term" value="C:cytoplasm"/>
    <property type="evidence" value="ECO:0007669"/>
    <property type="project" value="UniProtKB-SubCell"/>
</dbReference>
<evidence type="ECO:0000259" key="6">
    <source>
        <dbReference type="PROSITE" id="PS50404"/>
    </source>
</evidence>
<dbReference type="InterPro" id="IPR040075">
    <property type="entry name" value="GST_N_Theta"/>
</dbReference>
<dbReference type="PANTHER" id="PTHR43917:SF8">
    <property type="entry name" value="GH16740P-RELATED"/>
    <property type="match status" value="1"/>
</dbReference>
<dbReference type="Pfam" id="PF02798">
    <property type="entry name" value="GST_N"/>
    <property type="match status" value="1"/>
</dbReference>
<protein>
    <submittedName>
        <fullName evidence="8 9">Glutathione S-transferase theta-1</fullName>
    </submittedName>
</protein>
<dbReference type="InterPro" id="IPR010987">
    <property type="entry name" value="Glutathione-S-Trfase_C-like"/>
</dbReference>
<dbReference type="InterPro" id="IPR051369">
    <property type="entry name" value="GST_Theta"/>
</dbReference>
<evidence type="ECO:0000313" key="8">
    <source>
        <dbReference type="EMBL" id="EKC27238.1"/>
    </source>
</evidence>
<reference evidence="8" key="1">
    <citation type="journal article" date="2012" name="Nature">
        <title>The oyster genome reveals stress adaptation and complexity of shell formation.</title>
        <authorList>
            <person name="Zhang G."/>
            <person name="Fang X."/>
            <person name="Guo X."/>
            <person name="Li L."/>
            <person name="Luo R."/>
            <person name="Xu F."/>
            <person name="Yang P."/>
            <person name="Zhang L."/>
            <person name="Wang X."/>
            <person name="Qi H."/>
            <person name="Xiong Z."/>
            <person name="Que H."/>
            <person name="Xie Y."/>
            <person name="Holland P.W."/>
            <person name="Paps J."/>
            <person name="Zhu Y."/>
            <person name="Wu F."/>
            <person name="Chen Y."/>
            <person name="Wang J."/>
            <person name="Peng C."/>
            <person name="Meng J."/>
            <person name="Yang L."/>
            <person name="Liu J."/>
            <person name="Wen B."/>
            <person name="Zhang N."/>
            <person name="Huang Z."/>
            <person name="Zhu Q."/>
            <person name="Feng Y."/>
            <person name="Mount A."/>
            <person name="Hedgecock D."/>
            <person name="Xu Z."/>
            <person name="Liu Y."/>
            <person name="Domazet-Loso T."/>
            <person name="Du Y."/>
            <person name="Sun X."/>
            <person name="Zhang S."/>
            <person name="Liu B."/>
            <person name="Cheng P."/>
            <person name="Jiang X."/>
            <person name="Li J."/>
            <person name="Fan D."/>
            <person name="Wang W."/>
            <person name="Fu W."/>
            <person name="Wang T."/>
            <person name="Wang B."/>
            <person name="Zhang J."/>
            <person name="Peng Z."/>
            <person name="Li Y."/>
            <person name="Li N."/>
            <person name="Wang J."/>
            <person name="Chen M."/>
            <person name="He Y."/>
            <person name="Tan F."/>
            <person name="Song X."/>
            <person name="Zheng Q."/>
            <person name="Huang R."/>
            <person name="Yang H."/>
            <person name="Du X."/>
            <person name="Chen L."/>
            <person name="Yang M."/>
            <person name="Gaffney P.M."/>
            <person name="Wang S."/>
            <person name="Luo L."/>
            <person name="She Z."/>
            <person name="Ming Y."/>
            <person name="Huang W."/>
            <person name="Zhang S."/>
            <person name="Huang B."/>
            <person name="Zhang Y."/>
            <person name="Qu T."/>
            <person name="Ni P."/>
            <person name="Miao G."/>
            <person name="Wang J."/>
            <person name="Wang Q."/>
            <person name="Steinberg C.E."/>
            <person name="Wang H."/>
            <person name="Li N."/>
            <person name="Qian L."/>
            <person name="Zhang G."/>
            <person name="Li Y."/>
            <person name="Yang H."/>
            <person name="Liu X."/>
            <person name="Wang J."/>
            <person name="Yin Y."/>
            <person name="Wang J."/>
        </authorList>
    </citation>
    <scope>NUCLEOTIDE SEQUENCE [LARGE SCALE GENOMIC DNA]</scope>
    <source>
        <strain evidence="8">05x7-T-G4-1.051#20</strain>
    </source>
</reference>
<keyword evidence="3" id="KW-0963">Cytoplasm</keyword>
<comment type="subcellular location">
    <subcellularLocation>
        <location evidence="1">Cytoplasm</location>
    </subcellularLocation>
</comment>
<dbReference type="InterPro" id="IPR036249">
    <property type="entry name" value="Thioredoxin-like_sf"/>
</dbReference>
<evidence type="ECO:0000256" key="3">
    <source>
        <dbReference type="ARBA" id="ARBA00022490"/>
    </source>
</evidence>
<dbReference type="InterPro" id="IPR004045">
    <property type="entry name" value="Glutathione_S-Trfase_N"/>
</dbReference>
<accession>K1PZX9</accession>
<name>K1PZX9_MAGGI</name>
<dbReference type="GO" id="GO:0006749">
    <property type="term" value="P:glutathione metabolic process"/>
    <property type="evidence" value="ECO:0007669"/>
    <property type="project" value="TreeGrafter"/>
</dbReference>
<evidence type="ECO:0000256" key="1">
    <source>
        <dbReference type="ARBA" id="ARBA00004496"/>
    </source>
</evidence>
<dbReference type="EnsemblMetazoa" id="G14412.4">
    <property type="protein sequence ID" value="G14412.4:cds"/>
    <property type="gene ID" value="G14412"/>
</dbReference>
<keyword evidence="4 8" id="KW-0808">Transferase</keyword>
<dbReference type="FunFam" id="3.40.30.10:FF:000176">
    <property type="entry name" value="Glutathione S-transferase theta-1"/>
    <property type="match status" value="1"/>
</dbReference>
<evidence type="ECO:0000313" key="9">
    <source>
        <dbReference type="EnsemblMetazoa" id="G14412.1:cds"/>
    </source>
</evidence>
<evidence type="ECO:0000256" key="4">
    <source>
        <dbReference type="ARBA" id="ARBA00022679"/>
    </source>
</evidence>
<reference evidence="9" key="2">
    <citation type="submission" date="2022-08" db="UniProtKB">
        <authorList>
            <consortium name="EnsemblMetazoa"/>
        </authorList>
    </citation>
    <scope>IDENTIFICATION</scope>
    <source>
        <strain evidence="9">05x7-T-G4-1.051#20</strain>
    </source>
</reference>
<dbReference type="Gene3D" id="3.40.30.10">
    <property type="entry name" value="Glutaredoxin"/>
    <property type="match status" value="1"/>
</dbReference>
<feature type="domain" description="GST C-terminal" evidence="7">
    <location>
        <begin position="89"/>
        <end position="222"/>
    </location>
</feature>
<dbReference type="SUPFAM" id="SSF52833">
    <property type="entry name" value="Thioredoxin-like"/>
    <property type="match status" value="1"/>
</dbReference>
<comment type="similarity">
    <text evidence="2">Belongs to the GST superfamily. Theta family.</text>
</comment>
<dbReference type="GO" id="GO:0004364">
    <property type="term" value="F:glutathione transferase activity"/>
    <property type="evidence" value="ECO:0007669"/>
    <property type="project" value="UniProtKB-EC"/>
</dbReference>
<dbReference type="FunCoup" id="K1PZX9">
    <property type="interactions" value="610"/>
</dbReference>
<dbReference type="HOGENOM" id="CLU_011226_2_0_1"/>
<dbReference type="SFLD" id="SFLDG01153">
    <property type="entry name" value="Main.4:_Theta-like"/>
    <property type="match status" value="1"/>
</dbReference>
<evidence type="ECO:0000259" key="7">
    <source>
        <dbReference type="PROSITE" id="PS50405"/>
    </source>
</evidence>
<dbReference type="OMA" id="CQYRVDE"/>
<dbReference type="InterPro" id="IPR004046">
    <property type="entry name" value="GST_C"/>
</dbReference>
<proteinExistence type="inferred from homology"/>
<gene>
    <name evidence="8" type="ORF">CGI_10014382</name>
</gene>
<comment type="catalytic activity">
    <reaction evidence="5">
        <text>RX + glutathione = an S-substituted glutathione + a halide anion + H(+)</text>
        <dbReference type="Rhea" id="RHEA:16437"/>
        <dbReference type="ChEBI" id="CHEBI:15378"/>
        <dbReference type="ChEBI" id="CHEBI:16042"/>
        <dbReference type="ChEBI" id="CHEBI:17792"/>
        <dbReference type="ChEBI" id="CHEBI:57925"/>
        <dbReference type="ChEBI" id="CHEBI:90779"/>
        <dbReference type="EC" id="2.5.1.18"/>
    </reaction>
</comment>
<dbReference type="CDD" id="cd03183">
    <property type="entry name" value="GST_C_Theta"/>
    <property type="match status" value="1"/>
</dbReference>
<evidence type="ECO:0000256" key="2">
    <source>
        <dbReference type="ARBA" id="ARBA00009899"/>
    </source>
</evidence>
<dbReference type="SFLD" id="SFLDG00358">
    <property type="entry name" value="Main_(cytGST)"/>
    <property type="match status" value="1"/>
</dbReference>
<dbReference type="EnsemblMetazoa" id="G14412.1">
    <property type="protein sequence ID" value="G14412.1:cds"/>
    <property type="gene ID" value="G14412"/>
</dbReference>
<dbReference type="Pfam" id="PF00043">
    <property type="entry name" value="GST_C"/>
    <property type="match status" value="1"/>
</dbReference>
<dbReference type="PROSITE" id="PS50404">
    <property type="entry name" value="GST_NTER"/>
    <property type="match status" value="1"/>
</dbReference>
<keyword evidence="10" id="KW-1185">Reference proteome</keyword>
<dbReference type="PROSITE" id="PS50405">
    <property type="entry name" value="GST_CTER"/>
    <property type="match status" value="1"/>
</dbReference>
<dbReference type="AlphaFoldDB" id="K1PZX9"/>
<dbReference type="FunFam" id="1.20.1050.10:FF:000039">
    <property type="entry name" value="Glutathione S-transferase theta-1"/>
    <property type="match status" value="1"/>
</dbReference>
<evidence type="ECO:0000313" key="10">
    <source>
        <dbReference type="Proteomes" id="UP000005408"/>
    </source>
</evidence>
<dbReference type="Proteomes" id="UP000005408">
    <property type="component" value="Unassembled WGS sequence"/>
</dbReference>
<dbReference type="Gene3D" id="1.20.1050.10">
    <property type="match status" value="1"/>
</dbReference>
<organism evidence="8">
    <name type="scientific">Magallana gigas</name>
    <name type="common">Pacific oyster</name>
    <name type="synonym">Crassostrea gigas</name>
    <dbReference type="NCBI Taxonomy" id="29159"/>
    <lineage>
        <taxon>Eukaryota</taxon>
        <taxon>Metazoa</taxon>
        <taxon>Spiralia</taxon>
        <taxon>Lophotrochozoa</taxon>
        <taxon>Mollusca</taxon>
        <taxon>Bivalvia</taxon>
        <taxon>Autobranchia</taxon>
        <taxon>Pteriomorphia</taxon>
        <taxon>Ostreida</taxon>
        <taxon>Ostreoidea</taxon>
        <taxon>Ostreidae</taxon>
        <taxon>Magallana</taxon>
    </lineage>
</organism>
<dbReference type="PANTHER" id="PTHR43917">
    <property type="match status" value="1"/>
</dbReference>
<dbReference type="SFLD" id="SFLDS00019">
    <property type="entry name" value="Glutathione_Transferase_(cytos"/>
    <property type="match status" value="1"/>
</dbReference>
<sequence length="230" mass="26919">MALKLYYDLGSQPSRAVFMFLKLNNIPFDEVFVSIGAGEHRQEEFRKINPFRRVPVIDDNGFVLTESVAILKYLAKKYKAPSHWYPENDTATTARIDEYMNWQHQNLRQNCAMLFQNLILIPRMKGMPIDWEKVKFYRKKVAEMVKLLDQYFLKNNLYLCGDEITLADLLGVCELVQLVPVREQMMYESNAKVKAWVDRVKSRLGSLFDQTHEGIFGMEAMFDPKVNSKM</sequence>
<evidence type="ECO:0000256" key="5">
    <source>
        <dbReference type="ARBA" id="ARBA00047960"/>
    </source>
</evidence>
<dbReference type="SUPFAM" id="SSF47616">
    <property type="entry name" value="GST C-terminal domain-like"/>
    <property type="match status" value="1"/>
</dbReference>
<dbReference type="CDD" id="cd03050">
    <property type="entry name" value="GST_N_Theta"/>
    <property type="match status" value="1"/>
</dbReference>